<proteinExistence type="predicted"/>
<dbReference type="Proteomes" id="UP001300672">
    <property type="component" value="Chromosome"/>
</dbReference>
<gene>
    <name evidence="1" type="ORF">QJT80_02035</name>
</gene>
<reference evidence="1" key="1">
    <citation type="journal article" date="2023" name="Int. J. Mol. Sci.">
        <title>Metagenomics Revealed a New Genus 'Candidatus Thiocaldithrix dubininis' gen. nov., sp. nov. and a New Species 'Candidatus Thiothrix putei' sp. nov. in the Family Thiotrichaceae, Some Members of Which Have Traits of Both Na+- and H+-Motive Energetics.</title>
        <authorList>
            <person name="Ravin N.V."/>
            <person name="Muntyan M.S."/>
            <person name="Smolyakov D.D."/>
            <person name="Rudenko T.S."/>
            <person name="Beletsky A.V."/>
            <person name="Mardanov A.V."/>
            <person name="Grabovich M.Y."/>
        </authorList>
    </citation>
    <scope>NUCLEOTIDE SEQUENCE</scope>
    <source>
        <strain evidence="1">GKL-01</strain>
    </source>
</reference>
<sequence length="153" mass="16965">MIKQDSEFRQALSVLSRLQQRQIGSQFIERVLPQYPDATLSKLLALAQQTDAAELELAAATKTAKSLALDKHTRCGAEGDWQAQASYFLARATSELFAPSKPSQLPAWEAALNVRLACTCGSIEQAHDTMHDESAAQYQLLTDYLAREESRHD</sequence>
<name>A0AA95KKD3_9GAMM</name>
<protein>
    <submittedName>
        <fullName evidence="1">Uncharacterized protein</fullName>
    </submittedName>
</protein>
<dbReference type="KEGG" id="tdu:QJT80_02035"/>
<organism evidence="1">
    <name type="scientific">Candidatus Thiocaldithrix dubininis</name>
    <dbReference type="NCBI Taxonomy" id="3080823"/>
    <lineage>
        <taxon>Bacteria</taxon>
        <taxon>Pseudomonadati</taxon>
        <taxon>Pseudomonadota</taxon>
        <taxon>Gammaproteobacteria</taxon>
        <taxon>Thiotrichales</taxon>
        <taxon>Thiotrichaceae</taxon>
        <taxon>Candidatus Thiocaldithrix</taxon>
    </lineage>
</organism>
<dbReference type="AlphaFoldDB" id="A0AA95KKD3"/>
<accession>A0AA95KKD3</accession>
<reference evidence="1" key="2">
    <citation type="submission" date="2023-04" db="EMBL/GenBank/DDBJ databases">
        <authorList>
            <person name="Beletskiy A.V."/>
            <person name="Mardanov A.V."/>
            <person name="Ravin N.V."/>
        </authorList>
    </citation>
    <scope>NUCLEOTIDE SEQUENCE</scope>
    <source>
        <strain evidence="1">GKL-01</strain>
    </source>
</reference>
<evidence type="ECO:0000313" key="1">
    <source>
        <dbReference type="EMBL" id="WGZ91262.1"/>
    </source>
</evidence>
<dbReference type="EMBL" id="CP124755">
    <property type="protein sequence ID" value="WGZ91262.1"/>
    <property type="molecule type" value="Genomic_DNA"/>
</dbReference>